<keyword evidence="16" id="KW-1185">Reference proteome</keyword>
<keyword evidence="12" id="KW-0843">Virulence</keyword>
<dbReference type="AlphaFoldDB" id="A0A2P7SA39"/>
<feature type="region of interest" description="Disordered" evidence="13">
    <location>
        <begin position="1"/>
        <end position="22"/>
    </location>
</feature>
<evidence type="ECO:0000259" key="14">
    <source>
        <dbReference type="PROSITE" id="PS50113"/>
    </source>
</evidence>
<dbReference type="InterPro" id="IPR013656">
    <property type="entry name" value="PAS_4"/>
</dbReference>
<evidence type="ECO:0000256" key="1">
    <source>
        <dbReference type="ARBA" id="ARBA00000085"/>
    </source>
</evidence>
<dbReference type="Gene3D" id="3.30.450.20">
    <property type="entry name" value="PAS domain"/>
    <property type="match status" value="1"/>
</dbReference>
<evidence type="ECO:0000256" key="5">
    <source>
        <dbReference type="ARBA" id="ARBA00022630"/>
    </source>
</evidence>
<evidence type="ECO:0000256" key="7">
    <source>
        <dbReference type="ARBA" id="ARBA00022679"/>
    </source>
</evidence>
<dbReference type="PANTHER" id="PTHR41523:SF7">
    <property type="entry name" value="HISTIDINE KINASE"/>
    <property type="match status" value="1"/>
</dbReference>
<protein>
    <recommendedName>
        <fullName evidence="3">Blue-light-activated histidine kinase</fullName>
        <ecNumber evidence="2">2.7.13.3</ecNumber>
    </recommendedName>
</protein>
<evidence type="ECO:0000256" key="10">
    <source>
        <dbReference type="ARBA" id="ARBA00022777"/>
    </source>
</evidence>
<dbReference type="InterPro" id="IPR011102">
    <property type="entry name" value="Sig_transdc_His_kinase_HWE"/>
</dbReference>
<comment type="catalytic activity">
    <reaction evidence="1">
        <text>ATP + protein L-histidine = ADP + protein N-phospho-L-histidine.</text>
        <dbReference type="EC" id="2.7.13.3"/>
    </reaction>
</comment>
<evidence type="ECO:0000256" key="11">
    <source>
        <dbReference type="ARBA" id="ARBA00022840"/>
    </source>
</evidence>
<dbReference type="GO" id="GO:0005524">
    <property type="term" value="F:ATP binding"/>
    <property type="evidence" value="ECO:0007669"/>
    <property type="project" value="UniProtKB-KW"/>
</dbReference>
<dbReference type="EC" id="2.7.13.3" evidence="2"/>
<dbReference type="InterPro" id="IPR000014">
    <property type="entry name" value="PAS"/>
</dbReference>
<feature type="domain" description="PAC" evidence="14">
    <location>
        <begin position="99"/>
        <end position="150"/>
    </location>
</feature>
<dbReference type="OrthoDB" id="9816309at2"/>
<evidence type="ECO:0000256" key="13">
    <source>
        <dbReference type="SAM" id="MobiDB-lite"/>
    </source>
</evidence>
<dbReference type="EMBL" id="PXYL01000008">
    <property type="protein sequence ID" value="PSJ59346.1"/>
    <property type="molecule type" value="Genomic_DNA"/>
</dbReference>
<dbReference type="CDD" id="cd00130">
    <property type="entry name" value="PAS"/>
    <property type="match status" value="1"/>
</dbReference>
<dbReference type="Pfam" id="PF07536">
    <property type="entry name" value="HWE_HK"/>
    <property type="match status" value="1"/>
</dbReference>
<keyword evidence="6" id="KW-0288">FMN</keyword>
<evidence type="ECO:0000256" key="9">
    <source>
        <dbReference type="ARBA" id="ARBA00022741"/>
    </source>
</evidence>
<evidence type="ECO:0000256" key="3">
    <source>
        <dbReference type="ARBA" id="ARBA00021740"/>
    </source>
</evidence>
<gene>
    <name evidence="15" type="ORF">C7I85_17220</name>
</gene>
<keyword evidence="11" id="KW-0067">ATP-binding</keyword>
<evidence type="ECO:0000256" key="6">
    <source>
        <dbReference type="ARBA" id="ARBA00022643"/>
    </source>
</evidence>
<dbReference type="RefSeq" id="WP_106725234.1">
    <property type="nucleotide sequence ID" value="NZ_PXYL01000008.1"/>
</dbReference>
<evidence type="ECO:0000313" key="16">
    <source>
        <dbReference type="Proteomes" id="UP000240653"/>
    </source>
</evidence>
<keyword evidence="10 15" id="KW-0418">Kinase</keyword>
<dbReference type="SMART" id="SM00911">
    <property type="entry name" value="HWE_HK"/>
    <property type="match status" value="1"/>
</dbReference>
<dbReference type="PANTHER" id="PTHR41523">
    <property type="entry name" value="TWO-COMPONENT SYSTEM SENSOR PROTEIN"/>
    <property type="match status" value="1"/>
</dbReference>
<comment type="caution">
    <text evidence="15">The sequence shown here is derived from an EMBL/GenBank/DDBJ whole genome shotgun (WGS) entry which is preliminary data.</text>
</comment>
<keyword evidence="4" id="KW-0597">Phosphoprotein</keyword>
<accession>A0A2P7SA39</accession>
<reference evidence="15 16" key="1">
    <citation type="submission" date="2018-03" db="EMBL/GenBank/DDBJ databases">
        <title>The draft genome of Mesorhizobium soli JCM 19897.</title>
        <authorList>
            <person name="Li L."/>
            <person name="Liu L."/>
            <person name="Liang L."/>
            <person name="Wang T."/>
            <person name="Zhang X."/>
        </authorList>
    </citation>
    <scope>NUCLEOTIDE SEQUENCE [LARGE SCALE GENOMIC DNA]</scope>
    <source>
        <strain evidence="15 16">JCM 19897</strain>
    </source>
</reference>
<keyword evidence="7" id="KW-0808">Transferase</keyword>
<name>A0A2P7SA39_9HYPH</name>
<organism evidence="15 16">
    <name type="scientific">Pseudaminobacter soli</name>
    <name type="common">ex Li et al. 2025</name>
    <dbReference type="NCBI Taxonomy" id="1295366"/>
    <lineage>
        <taxon>Bacteria</taxon>
        <taxon>Pseudomonadati</taxon>
        <taxon>Pseudomonadota</taxon>
        <taxon>Alphaproteobacteria</taxon>
        <taxon>Hyphomicrobiales</taxon>
        <taxon>Phyllobacteriaceae</taxon>
        <taxon>Pseudaminobacter</taxon>
    </lineage>
</organism>
<evidence type="ECO:0000256" key="12">
    <source>
        <dbReference type="ARBA" id="ARBA00023026"/>
    </source>
</evidence>
<dbReference type="InterPro" id="IPR035965">
    <property type="entry name" value="PAS-like_dom_sf"/>
</dbReference>
<evidence type="ECO:0000256" key="8">
    <source>
        <dbReference type="ARBA" id="ARBA00022737"/>
    </source>
</evidence>
<dbReference type="Pfam" id="PF08448">
    <property type="entry name" value="PAS_4"/>
    <property type="match status" value="1"/>
</dbReference>
<dbReference type="PROSITE" id="PS50113">
    <property type="entry name" value="PAC"/>
    <property type="match status" value="1"/>
</dbReference>
<keyword evidence="8" id="KW-0677">Repeat</keyword>
<dbReference type="GO" id="GO:0004673">
    <property type="term" value="F:protein histidine kinase activity"/>
    <property type="evidence" value="ECO:0007669"/>
    <property type="project" value="UniProtKB-EC"/>
</dbReference>
<dbReference type="Proteomes" id="UP000240653">
    <property type="component" value="Unassembled WGS sequence"/>
</dbReference>
<dbReference type="SUPFAM" id="SSF55785">
    <property type="entry name" value="PYP-like sensor domain (PAS domain)"/>
    <property type="match status" value="1"/>
</dbReference>
<evidence type="ECO:0000256" key="2">
    <source>
        <dbReference type="ARBA" id="ARBA00012438"/>
    </source>
</evidence>
<evidence type="ECO:0000313" key="15">
    <source>
        <dbReference type="EMBL" id="PSJ59346.1"/>
    </source>
</evidence>
<keyword evidence="9" id="KW-0547">Nucleotide-binding</keyword>
<sequence length="347" mass="37856">MTTTAGGHEHDKGGSSAVLATRGGGTPDIGRSLIHALRNTGISVVYQDRDLRVLWSQNLPTAWAAGDIIGKTDSDFLPHEQAEQLRAAKMAVFDTGQPESLEIHLPHNDGVRWFDVWIDADRDTEESSRGIITTAIDVTEKKRREQTLKALLRELSHRSKNLLAIVQSIATQTGRYSGSIDTFLSRFRGRLQSLASSQDLVTSSNWRGADLRELVVSQVGRYSSDARRAVVFEGENPYLNPNATIHIGLALHELAVNSVNYGALARDGGFITVSAKLIQEGDGPAALSLTWTEAIGHAVRTPNEKRFGSVALERVVPTSLNGTASISFDNDTLRYELVIPGDSFEIE</sequence>
<proteinExistence type="predicted"/>
<keyword evidence="5" id="KW-0285">Flavoprotein</keyword>
<dbReference type="InterPro" id="IPR000700">
    <property type="entry name" value="PAS-assoc_C"/>
</dbReference>
<evidence type="ECO:0000256" key="4">
    <source>
        <dbReference type="ARBA" id="ARBA00022553"/>
    </source>
</evidence>